<dbReference type="EMBL" id="BAABIK010000013">
    <property type="protein sequence ID" value="GAA4943050.1"/>
    <property type="molecule type" value="Genomic_DNA"/>
</dbReference>
<dbReference type="Proteomes" id="UP001499993">
    <property type="component" value="Unassembled WGS sequence"/>
</dbReference>
<name>A0ABP9GKR7_9ACTN</name>
<organism evidence="2 3">
    <name type="scientific">Streptomonospora halophila</name>
    <dbReference type="NCBI Taxonomy" id="427369"/>
    <lineage>
        <taxon>Bacteria</taxon>
        <taxon>Bacillati</taxon>
        <taxon>Actinomycetota</taxon>
        <taxon>Actinomycetes</taxon>
        <taxon>Streptosporangiales</taxon>
        <taxon>Nocardiopsidaceae</taxon>
        <taxon>Streptomonospora</taxon>
    </lineage>
</organism>
<comment type="caution">
    <text evidence="2">The sequence shown here is derived from an EMBL/GenBank/DDBJ whole genome shotgun (WGS) entry which is preliminary data.</text>
</comment>
<sequence>MPERSALRADCSSCFGLCCAALPFSASADFPVDKAAGRACSNLGADYGCTIHARLRDEGYRGCTVFDCFGAGQQVSRVTFEGRSWRDDPGIARSVFDAFGVMRQLHELLWYLDEARSLPTSEPLGAELRALQKEAARLTRADAAQLREADPAALRERARPLLRRASELARARETRPGRDMSGADLVGADLRKADLRGTGLRGALLIAADLRGADLRRADLIGADLRDARLGGADLTGALFLTQPQANAARGDARTRLPEVLERPDHW</sequence>
<feature type="chain" id="PRO_5046064836" evidence="1">
    <location>
        <begin position="29"/>
        <end position="267"/>
    </location>
</feature>
<dbReference type="PANTHER" id="PTHR14136:SF17">
    <property type="entry name" value="BTB_POZ DOMAIN-CONTAINING PROTEIN KCTD9"/>
    <property type="match status" value="1"/>
</dbReference>
<proteinExistence type="predicted"/>
<evidence type="ECO:0000256" key="1">
    <source>
        <dbReference type="SAM" id="SignalP"/>
    </source>
</evidence>
<feature type="signal peptide" evidence="1">
    <location>
        <begin position="1"/>
        <end position="28"/>
    </location>
</feature>
<evidence type="ECO:0000313" key="3">
    <source>
        <dbReference type="Proteomes" id="UP001499993"/>
    </source>
</evidence>
<gene>
    <name evidence="2" type="ORF">GCM10023224_27090</name>
</gene>
<evidence type="ECO:0000313" key="2">
    <source>
        <dbReference type="EMBL" id="GAA4943050.1"/>
    </source>
</evidence>
<dbReference type="SUPFAM" id="SSF141571">
    <property type="entry name" value="Pentapeptide repeat-like"/>
    <property type="match status" value="1"/>
</dbReference>
<reference evidence="3" key="1">
    <citation type="journal article" date="2019" name="Int. J. Syst. Evol. Microbiol.">
        <title>The Global Catalogue of Microorganisms (GCM) 10K type strain sequencing project: providing services to taxonomists for standard genome sequencing and annotation.</title>
        <authorList>
            <consortium name="The Broad Institute Genomics Platform"/>
            <consortium name="The Broad Institute Genome Sequencing Center for Infectious Disease"/>
            <person name="Wu L."/>
            <person name="Ma J."/>
        </authorList>
    </citation>
    <scope>NUCLEOTIDE SEQUENCE [LARGE SCALE GENOMIC DNA]</scope>
    <source>
        <strain evidence="3">JCM 18123</strain>
    </source>
</reference>
<dbReference type="PANTHER" id="PTHR14136">
    <property type="entry name" value="BTB_POZ DOMAIN-CONTAINING PROTEIN KCTD9"/>
    <property type="match status" value="1"/>
</dbReference>
<dbReference type="Pfam" id="PF00805">
    <property type="entry name" value="Pentapeptide"/>
    <property type="match status" value="1"/>
</dbReference>
<dbReference type="InterPro" id="IPR051082">
    <property type="entry name" value="Pentapeptide-BTB/POZ_domain"/>
</dbReference>
<keyword evidence="3" id="KW-1185">Reference proteome</keyword>
<accession>A0ABP9GKR7</accession>
<dbReference type="InterPro" id="IPR001646">
    <property type="entry name" value="5peptide_repeat"/>
</dbReference>
<keyword evidence="1" id="KW-0732">Signal</keyword>
<protein>
    <submittedName>
        <fullName evidence="2">Pentapeptide repeat-containing protein</fullName>
    </submittedName>
</protein>
<dbReference type="Gene3D" id="2.160.20.80">
    <property type="entry name" value="E3 ubiquitin-protein ligase SopA"/>
    <property type="match status" value="1"/>
</dbReference>